<evidence type="ECO:0000259" key="1">
    <source>
        <dbReference type="Pfam" id="PF02796"/>
    </source>
</evidence>
<dbReference type="GO" id="GO:0003677">
    <property type="term" value="F:DNA binding"/>
    <property type="evidence" value="ECO:0007669"/>
    <property type="project" value="InterPro"/>
</dbReference>
<dbReference type="Gene3D" id="1.10.10.60">
    <property type="entry name" value="Homeodomain-like"/>
    <property type="match status" value="1"/>
</dbReference>
<keyword evidence="3" id="KW-1185">Reference proteome</keyword>
<feature type="domain" description="Resolvase HTH" evidence="1">
    <location>
        <begin position="97"/>
        <end position="140"/>
    </location>
</feature>
<name>A0A086A981_9FLAO</name>
<dbReference type="OrthoDB" id="799937at2"/>
<evidence type="ECO:0000313" key="3">
    <source>
        <dbReference type="Proteomes" id="UP000028705"/>
    </source>
</evidence>
<dbReference type="InterPro" id="IPR009057">
    <property type="entry name" value="Homeodomain-like_sf"/>
</dbReference>
<reference evidence="2 3" key="1">
    <citation type="submission" date="2014-07" db="EMBL/GenBank/DDBJ databases">
        <title>Genome of Chryseobacterium soli DSM 19298.</title>
        <authorList>
            <person name="Stropko S.J."/>
            <person name="Pipes S.E."/>
            <person name="Newman J."/>
        </authorList>
    </citation>
    <scope>NUCLEOTIDE SEQUENCE [LARGE SCALE GENOMIC DNA]</scope>
    <source>
        <strain evidence="2 3">DSM 19298</strain>
    </source>
</reference>
<organism evidence="2 3">
    <name type="scientific">Chryseobacterium soli</name>
    <dbReference type="NCBI Taxonomy" id="445961"/>
    <lineage>
        <taxon>Bacteria</taxon>
        <taxon>Pseudomonadati</taxon>
        <taxon>Bacteroidota</taxon>
        <taxon>Flavobacteriia</taxon>
        <taxon>Flavobacteriales</taxon>
        <taxon>Weeksellaceae</taxon>
        <taxon>Chryseobacterium group</taxon>
        <taxon>Chryseobacterium</taxon>
    </lineage>
</organism>
<evidence type="ECO:0000313" key="2">
    <source>
        <dbReference type="EMBL" id="KFF13245.1"/>
    </source>
</evidence>
<comment type="caution">
    <text evidence="2">The sequence shown here is derived from an EMBL/GenBank/DDBJ whole genome shotgun (WGS) entry which is preliminary data.</text>
</comment>
<dbReference type="Proteomes" id="UP000028705">
    <property type="component" value="Unassembled WGS sequence"/>
</dbReference>
<dbReference type="RefSeq" id="WP_034709893.1">
    <property type="nucleotide sequence ID" value="NZ_JPRH01000002.1"/>
</dbReference>
<dbReference type="Pfam" id="PF02796">
    <property type="entry name" value="HTH_7"/>
    <property type="match status" value="1"/>
</dbReference>
<gene>
    <name evidence="2" type="ORF">IW15_05450</name>
</gene>
<dbReference type="SUPFAM" id="SSF46689">
    <property type="entry name" value="Homeodomain-like"/>
    <property type="match status" value="1"/>
</dbReference>
<dbReference type="eggNOG" id="ENOG5034125">
    <property type="taxonomic scope" value="Bacteria"/>
</dbReference>
<protein>
    <submittedName>
        <fullName evidence="2">Transposase</fullName>
    </submittedName>
</protein>
<dbReference type="AlphaFoldDB" id="A0A086A981"/>
<dbReference type="EMBL" id="JPRH01000002">
    <property type="protein sequence ID" value="KFF13245.1"/>
    <property type="molecule type" value="Genomic_DNA"/>
</dbReference>
<sequence length="146" mass="17354">MNSHFKNIHLGSLIKKRSEELKIEMSRICNFLHCTEKDIEEMFLCKSLDSEILLRWSKLLGYDFFRLYSQHLILYAPPAAVSKINLPVQTTNLPQFRKNIYSKEIIDHILEIITNGEKTKNQVIKEYNIPKTTLYKWFNKYSKIEV</sequence>
<proteinExistence type="predicted"/>
<dbReference type="InterPro" id="IPR006120">
    <property type="entry name" value="Resolvase_HTH_dom"/>
</dbReference>
<dbReference type="GO" id="GO:0000150">
    <property type="term" value="F:DNA strand exchange activity"/>
    <property type="evidence" value="ECO:0007669"/>
    <property type="project" value="InterPro"/>
</dbReference>
<dbReference type="STRING" id="445961.IW15_05450"/>
<accession>A0A086A981</accession>